<evidence type="ECO:0000256" key="1">
    <source>
        <dbReference type="SAM" id="MobiDB-lite"/>
    </source>
</evidence>
<evidence type="ECO:0000313" key="2">
    <source>
        <dbReference type="EMBL" id="EWY40052.1"/>
    </source>
</evidence>
<feature type="compositionally biased region" description="Polar residues" evidence="1">
    <location>
        <begin position="1"/>
        <end position="19"/>
    </location>
</feature>
<feature type="region of interest" description="Disordered" evidence="1">
    <location>
        <begin position="1"/>
        <end position="27"/>
    </location>
</feature>
<dbReference type="AlphaFoldDB" id="W9H5R9"/>
<accession>W9H5R9</accession>
<organism evidence="2 3">
    <name type="scientific">Skermanella stibiiresistens SB22</name>
    <dbReference type="NCBI Taxonomy" id="1385369"/>
    <lineage>
        <taxon>Bacteria</taxon>
        <taxon>Pseudomonadati</taxon>
        <taxon>Pseudomonadota</taxon>
        <taxon>Alphaproteobacteria</taxon>
        <taxon>Rhodospirillales</taxon>
        <taxon>Azospirillaceae</taxon>
        <taxon>Skermanella</taxon>
    </lineage>
</organism>
<gene>
    <name evidence="2" type="ORF">N825_03470</name>
</gene>
<dbReference type="EMBL" id="AVFL01000009">
    <property type="protein sequence ID" value="EWY40052.1"/>
    <property type="molecule type" value="Genomic_DNA"/>
</dbReference>
<protein>
    <submittedName>
        <fullName evidence="2">Uncharacterized protein</fullName>
    </submittedName>
</protein>
<reference evidence="2 3" key="1">
    <citation type="submission" date="2013-08" db="EMBL/GenBank/DDBJ databases">
        <title>The genome sequence of Skermanella stibiiresistens.</title>
        <authorList>
            <person name="Zhu W."/>
            <person name="Wang G."/>
        </authorList>
    </citation>
    <scope>NUCLEOTIDE SEQUENCE [LARGE SCALE GENOMIC DNA]</scope>
    <source>
        <strain evidence="2 3">SB22</strain>
    </source>
</reference>
<dbReference type="Proteomes" id="UP000019486">
    <property type="component" value="Unassembled WGS sequence"/>
</dbReference>
<proteinExistence type="predicted"/>
<sequence length="121" mass="13894">MTMMAKSTSFEVTEKTTAADQPASELFRSPSGLLTRTAWEDELESTFDQMPRWYRSPAERDRRFARWVHAEAKGLACHLDRLVRPDTKPAMARHLRAVSEALWTDADWARHRIDGSMDEAA</sequence>
<dbReference type="RefSeq" id="WP_245613113.1">
    <property type="nucleotide sequence ID" value="NZ_AVFL01000009.1"/>
</dbReference>
<evidence type="ECO:0000313" key="3">
    <source>
        <dbReference type="Proteomes" id="UP000019486"/>
    </source>
</evidence>
<comment type="caution">
    <text evidence="2">The sequence shown here is derived from an EMBL/GenBank/DDBJ whole genome shotgun (WGS) entry which is preliminary data.</text>
</comment>
<name>W9H5R9_9PROT</name>
<dbReference type="STRING" id="1385369.N825_03470"/>
<keyword evidence="3" id="KW-1185">Reference proteome</keyword>